<dbReference type="Gene3D" id="3.30.830.10">
    <property type="entry name" value="Metalloenzyme, LuxS/M16 peptidase-like"/>
    <property type="match status" value="4"/>
</dbReference>
<dbReference type="InterPro" id="IPR013578">
    <property type="entry name" value="Peptidase_M16C_assoc"/>
</dbReference>
<dbReference type="InterPro" id="IPR007863">
    <property type="entry name" value="Peptidase_M16_C"/>
</dbReference>
<dbReference type="AlphaFoldDB" id="A0A0G4G763"/>
<dbReference type="Pfam" id="PF08367">
    <property type="entry name" value="M16C_assoc"/>
    <property type="match status" value="1"/>
</dbReference>
<gene>
    <name evidence="3" type="ORF">Cvel_4274</name>
</gene>
<dbReference type="GO" id="GO:0016485">
    <property type="term" value="P:protein processing"/>
    <property type="evidence" value="ECO:0007669"/>
    <property type="project" value="TreeGrafter"/>
</dbReference>
<reference evidence="3" key="1">
    <citation type="submission" date="2014-11" db="EMBL/GenBank/DDBJ databases">
        <authorList>
            <person name="Otto D Thomas"/>
            <person name="Naeem Raeece"/>
        </authorList>
    </citation>
    <scope>NUCLEOTIDE SEQUENCE</scope>
</reference>
<accession>A0A0G4G763</accession>
<sequence>MLRESRRLSSPIRLSLLVLATMISSSKRGFSVAFSLARPFSLRGTSSLPRASRKFQQHTLAAPSFPHESARDFSSLSSAAATLEAPASFKDAETVTHPAFEVVTEDFAKEYNCKSVIYRHKKSGAMVLSISAPEKEKVFGVCFRTPPGDSTGVPHILEHSVLCGSRLFPVKEPFAELLKGSLYTFLNAFTYPDRTVYPVASVSDKDFYNLARVYMDAVLHPRAVEDPYVLKQEGWHFKLLDKGEPLKYNGVVYNEMKGVYSSPDALAYRTTQQALFPDNEYAVDSGGDPKEIPTLTFDRFTQFYKNYYHPSNGRIFFFGDDDVSKRLDFLEEFLCDFEKPKSPVDSSIQWQALKKEPWRVSEKFPVAPGDADSKTMVSVNWLLHDEPLSPYDQLALAVLGQMLMGSPGAFLYRALQESGLGDQVTGGMQTELKQQIFSAGFKGMKNEDDAAEKVESLVLDTLKGLTVEGGIPQDAIDAAVNTLEFSLREFNTGTFPRGLALILGMLAEWIYERDPTAPLKFEAPLRQLKEDLQAGKPVFGDLIKKHMLDNGHRLTVVMTPDETLEKKQEEEEQKVLEEAKSKMMDEELAEIVKEAQKLKELQLKEDDPEALKSIPFLARDDLEKKGEEIPTEVSVEGGMEVLRHPLTTSGILYADLAVDLSSLDLEDLQVLPLLRSLMTEAGTTKHDLVTMSRRIGAKTGGVWTSSDVRTRSRGSIISSPEDAMGLLFIKGKAVRDRVTDLFDLMKEVLVDVDLNNKARSLELLKETRVSLETSIPSNGHSYATRRVGAQHSVAGVAQEASGGIRYLGFIRNLIAEAEKDWDKVSARLRKVHEKLLRAVSGSRNHFMLNLTGDEDLLKETAPAVRDFIASLPGGSESSSLDLSAATPKTWAQPGSFPPASVTSEGFVVPTQVNYVVKGGRLFEPGEEVSASSDVVGRALSRGFLWDNVRVVGGAYGAGFSFNPASGVYAFSSYRDPELTKTLAAYDEAAKHLLTLDLSEDALTRSIIGAVRGLDQPLPANQKGMRAFWEYVLKETPEQRQRERDEVLGTSRKDFKEFGERLLAAVEDSKRTSVAVVGSRSAIEGAQDALGLQVSDVFGGQESA</sequence>
<dbReference type="FunFam" id="3.30.830.10:FF:000034">
    <property type="entry name" value="presequence protease 1, chloroplastic/mitochondrial"/>
    <property type="match status" value="1"/>
</dbReference>
<evidence type="ECO:0000256" key="1">
    <source>
        <dbReference type="SAM" id="Coils"/>
    </source>
</evidence>
<name>A0A0G4G763_9ALVE</name>
<evidence type="ECO:0000259" key="2">
    <source>
        <dbReference type="SMART" id="SM01264"/>
    </source>
</evidence>
<proteinExistence type="predicted"/>
<dbReference type="SMART" id="SM01264">
    <property type="entry name" value="M16C_associated"/>
    <property type="match status" value="1"/>
</dbReference>
<feature type="domain" description="Peptidase M16C associated" evidence="2">
    <location>
        <begin position="558"/>
        <end position="813"/>
    </location>
</feature>
<dbReference type="PANTHER" id="PTHR43016">
    <property type="entry name" value="PRESEQUENCE PROTEASE"/>
    <property type="match status" value="1"/>
</dbReference>
<keyword evidence="1" id="KW-0175">Coiled coil</keyword>
<dbReference type="PANTHER" id="PTHR43016:SF13">
    <property type="entry name" value="PRESEQUENCE PROTEASE, MITOCHONDRIAL"/>
    <property type="match status" value="1"/>
</dbReference>
<dbReference type="GO" id="GO:0004222">
    <property type="term" value="F:metalloendopeptidase activity"/>
    <property type="evidence" value="ECO:0007669"/>
    <property type="project" value="TreeGrafter"/>
</dbReference>
<organism evidence="3">
    <name type="scientific">Chromera velia CCMP2878</name>
    <dbReference type="NCBI Taxonomy" id="1169474"/>
    <lineage>
        <taxon>Eukaryota</taxon>
        <taxon>Sar</taxon>
        <taxon>Alveolata</taxon>
        <taxon>Colpodellida</taxon>
        <taxon>Chromeraceae</taxon>
        <taxon>Chromera</taxon>
    </lineage>
</organism>
<evidence type="ECO:0000313" key="3">
    <source>
        <dbReference type="EMBL" id="CEM24510.1"/>
    </source>
</evidence>
<dbReference type="Pfam" id="PF05193">
    <property type="entry name" value="Peptidase_M16_C"/>
    <property type="match status" value="1"/>
</dbReference>
<dbReference type="EMBL" id="CDMZ01000948">
    <property type="protein sequence ID" value="CEM24510.1"/>
    <property type="molecule type" value="Genomic_DNA"/>
</dbReference>
<dbReference type="SUPFAM" id="SSF63411">
    <property type="entry name" value="LuxS/MPP-like metallohydrolase"/>
    <property type="match status" value="4"/>
</dbReference>
<dbReference type="VEuPathDB" id="CryptoDB:Cvel_4274"/>
<dbReference type="InterPro" id="IPR055130">
    <property type="entry name" value="PreP_C"/>
</dbReference>
<protein>
    <recommendedName>
        <fullName evidence="2">Peptidase M16C associated domain-containing protein</fullName>
    </recommendedName>
</protein>
<dbReference type="Pfam" id="PF22516">
    <property type="entry name" value="PreP_C"/>
    <property type="match status" value="1"/>
</dbReference>
<dbReference type="GO" id="GO:0046872">
    <property type="term" value="F:metal ion binding"/>
    <property type="evidence" value="ECO:0007669"/>
    <property type="project" value="InterPro"/>
</dbReference>
<dbReference type="PhylomeDB" id="A0A0G4G763"/>
<dbReference type="InterPro" id="IPR011249">
    <property type="entry name" value="Metalloenz_LuxS/M16"/>
</dbReference>
<feature type="coiled-coil region" evidence="1">
    <location>
        <begin position="566"/>
        <end position="604"/>
    </location>
</feature>